<feature type="chain" id="PRO_5015871795" description="Secreted protein" evidence="1">
    <location>
        <begin position="21"/>
        <end position="117"/>
    </location>
</feature>
<name>A0A2V5IHI8_9EURO</name>
<evidence type="ECO:0000313" key="2">
    <source>
        <dbReference type="EMBL" id="PYI35571.1"/>
    </source>
</evidence>
<keyword evidence="3" id="KW-1185">Reference proteome</keyword>
<sequence length="117" mass="13377">MAWIGWLFYFQFHWLAGVWTSRETRLCGDAGADILDNLVSFLPNGLELSRPGKSGAQRQWKGRRASVDTNVSPAARSCHDGRPRQPANNFRPLIPLSKALLTCLFWLHVTFQHRLWS</sequence>
<organism evidence="2 3">
    <name type="scientific">Aspergillus indologenus CBS 114.80</name>
    <dbReference type="NCBI Taxonomy" id="1450541"/>
    <lineage>
        <taxon>Eukaryota</taxon>
        <taxon>Fungi</taxon>
        <taxon>Dikarya</taxon>
        <taxon>Ascomycota</taxon>
        <taxon>Pezizomycotina</taxon>
        <taxon>Eurotiomycetes</taxon>
        <taxon>Eurotiomycetidae</taxon>
        <taxon>Eurotiales</taxon>
        <taxon>Aspergillaceae</taxon>
        <taxon>Aspergillus</taxon>
        <taxon>Aspergillus subgen. Circumdati</taxon>
    </lineage>
</organism>
<dbReference type="AlphaFoldDB" id="A0A2V5IHI8"/>
<keyword evidence="1" id="KW-0732">Signal</keyword>
<evidence type="ECO:0008006" key="4">
    <source>
        <dbReference type="Google" id="ProtNLM"/>
    </source>
</evidence>
<protein>
    <recommendedName>
        <fullName evidence="4">Secreted protein</fullName>
    </recommendedName>
</protein>
<accession>A0A2V5IHI8</accession>
<evidence type="ECO:0000256" key="1">
    <source>
        <dbReference type="SAM" id="SignalP"/>
    </source>
</evidence>
<reference evidence="2 3" key="1">
    <citation type="submission" date="2018-02" db="EMBL/GenBank/DDBJ databases">
        <title>The genomes of Aspergillus section Nigri reveals drivers in fungal speciation.</title>
        <authorList>
            <consortium name="DOE Joint Genome Institute"/>
            <person name="Vesth T.C."/>
            <person name="Nybo J."/>
            <person name="Theobald S."/>
            <person name="Brandl J."/>
            <person name="Frisvad J.C."/>
            <person name="Nielsen K.F."/>
            <person name="Lyhne E.K."/>
            <person name="Kogle M.E."/>
            <person name="Kuo A."/>
            <person name="Riley R."/>
            <person name="Clum A."/>
            <person name="Nolan M."/>
            <person name="Lipzen A."/>
            <person name="Salamov A."/>
            <person name="Henrissat B."/>
            <person name="Wiebenga A."/>
            <person name="De vries R.P."/>
            <person name="Grigoriev I.V."/>
            <person name="Mortensen U.H."/>
            <person name="Andersen M.R."/>
            <person name="Baker S.E."/>
        </authorList>
    </citation>
    <scope>NUCLEOTIDE SEQUENCE [LARGE SCALE GENOMIC DNA]</scope>
    <source>
        <strain evidence="2 3">CBS 114.80</strain>
    </source>
</reference>
<proteinExistence type="predicted"/>
<gene>
    <name evidence="2" type="ORF">BP00DRAFT_236851</name>
</gene>
<dbReference type="Proteomes" id="UP000248817">
    <property type="component" value="Unassembled WGS sequence"/>
</dbReference>
<feature type="signal peptide" evidence="1">
    <location>
        <begin position="1"/>
        <end position="20"/>
    </location>
</feature>
<dbReference type="EMBL" id="KZ825469">
    <property type="protein sequence ID" value="PYI35571.1"/>
    <property type="molecule type" value="Genomic_DNA"/>
</dbReference>
<evidence type="ECO:0000313" key="3">
    <source>
        <dbReference type="Proteomes" id="UP000248817"/>
    </source>
</evidence>